<keyword evidence="2 5" id="KW-0489">Methyltransferase</keyword>
<accession>A0A4U0Q0F4</accession>
<organism evidence="5 6">
    <name type="scientific">Chitiniphilus eburneus</name>
    <dbReference type="NCBI Taxonomy" id="2571148"/>
    <lineage>
        <taxon>Bacteria</taxon>
        <taxon>Pseudomonadati</taxon>
        <taxon>Pseudomonadota</taxon>
        <taxon>Betaproteobacteria</taxon>
        <taxon>Neisseriales</taxon>
        <taxon>Chitinibacteraceae</taxon>
        <taxon>Chitiniphilus</taxon>
    </lineage>
</organism>
<gene>
    <name evidence="5" type="ORF">FAZ21_08830</name>
</gene>
<dbReference type="InterPro" id="IPR013216">
    <property type="entry name" value="Methyltransf_11"/>
</dbReference>
<dbReference type="GO" id="GO:0032259">
    <property type="term" value="P:methylation"/>
    <property type="evidence" value="ECO:0007669"/>
    <property type="project" value="UniProtKB-KW"/>
</dbReference>
<dbReference type="InterPro" id="IPR051052">
    <property type="entry name" value="Diverse_substrate_MTase"/>
</dbReference>
<evidence type="ECO:0000259" key="4">
    <source>
        <dbReference type="Pfam" id="PF08241"/>
    </source>
</evidence>
<comment type="caution">
    <text evidence="5">The sequence shown here is derived from an EMBL/GenBank/DDBJ whole genome shotgun (WGS) entry which is preliminary data.</text>
</comment>
<comment type="similarity">
    <text evidence="1">Belongs to the methyltransferase superfamily.</text>
</comment>
<dbReference type="Proteomes" id="UP000310016">
    <property type="component" value="Unassembled WGS sequence"/>
</dbReference>
<evidence type="ECO:0000256" key="1">
    <source>
        <dbReference type="ARBA" id="ARBA00008361"/>
    </source>
</evidence>
<evidence type="ECO:0000313" key="5">
    <source>
        <dbReference type="EMBL" id="TJZ74050.1"/>
    </source>
</evidence>
<proteinExistence type="inferred from homology"/>
<dbReference type="Gene3D" id="3.40.50.150">
    <property type="entry name" value="Vaccinia Virus protein VP39"/>
    <property type="match status" value="1"/>
</dbReference>
<name>A0A4U0Q0F4_9NEIS</name>
<keyword evidence="6" id="KW-1185">Reference proteome</keyword>
<dbReference type="AlphaFoldDB" id="A0A4U0Q0F4"/>
<dbReference type="Pfam" id="PF08241">
    <property type="entry name" value="Methyltransf_11"/>
    <property type="match status" value="1"/>
</dbReference>
<sequence length="250" mass="27986">MKTEWDYTELADAYLQRPDYAESAIDDLVALAGVKSGDKVCDVGAGVAHLTLMLAQRGLQVVAVEPNDAMRGNGIERTRALANVNWFEGTGEATGQPEHAYKLVTFGSSFNVTNRPLALKETQRILEPSGWFACMWNHRDLDDPIQSRIEAIIREFAPEYGYGTRREDQTDIIDQSGLFKTVHRIEGKVLHHQSIEDCIEAWRSHATLQRQVGERFAAVVEAIAAYLRGLGVDRIPIPYVTNMWAAQLKD</sequence>
<reference evidence="5 6" key="1">
    <citation type="submission" date="2019-04" db="EMBL/GenBank/DDBJ databases">
        <title>Chitiniphilus eburnea sp. nov., a novel chitinolytic bacterium isolated from aquaculture sludge.</title>
        <authorList>
            <person name="Sheng M."/>
        </authorList>
    </citation>
    <scope>NUCLEOTIDE SEQUENCE [LARGE SCALE GENOMIC DNA]</scope>
    <source>
        <strain evidence="5 6">HX-2-15</strain>
    </source>
</reference>
<dbReference type="PANTHER" id="PTHR44942">
    <property type="entry name" value="METHYLTRANSF_11 DOMAIN-CONTAINING PROTEIN"/>
    <property type="match status" value="1"/>
</dbReference>
<evidence type="ECO:0000256" key="2">
    <source>
        <dbReference type="ARBA" id="ARBA00022603"/>
    </source>
</evidence>
<dbReference type="GO" id="GO:0008757">
    <property type="term" value="F:S-adenosylmethionine-dependent methyltransferase activity"/>
    <property type="evidence" value="ECO:0007669"/>
    <property type="project" value="InterPro"/>
</dbReference>
<dbReference type="OrthoDB" id="9797252at2"/>
<dbReference type="InterPro" id="IPR029063">
    <property type="entry name" value="SAM-dependent_MTases_sf"/>
</dbReference>
<keyword evidence="3 5" id="KW-0808">Transferase</keyword>
<dbReference type="PANTHER" id="PTHR44942:SF4">
    <property type="entry name" value="METHYLTRANSFERASE TYPE 11 DOMAIN-CONTAINING PROTEIN"/>
    <property type="match status" value="1"/>
</dbReference>
<evidence type="ECO:0000313" key="6">
    <source>
        <dbReference type="Proteomes" id="UP000310016"/>
    </source>
</evidence>
<dbReference type="CDD" id="cd02440">
    <property type="entry name" value="AdoMet_MTases"/>
    <property type="match status" value="1"/>
</dbReference>
<evidence type="ECO:0000256" key="3">
    <source>
        <dbReference type="ARBA" id="ARBA00022679"/>
    </source>
</evidence>
<feature type="domain" description="Methyltransferase type 11" evidence="4">
    <location>
        <begin position="42"/>
        <end position="134"/>
    </location>
</feature>
<protein>
    <submittedName>
        <fullName evidence="5">Methyltransferase domain-containing protein</fullName>
    </submittedName>
</protein>
<dbReference type="EMBL" id="SUMF01000007">
    <property type="protein sequence ID" value="TJZ74050.1"/>
    <property type="molecule type" value="Genomic_DNA"/>
</dbReference>
<dbReference type="RefSeq" id="WP_136773045.1">
    <property type="nucleotide sequence ID" value="NZ_CP156074.1"/>
</dbReference>
<dbReference type="SUPFAM" id="SSF53335">
    <property type="entry name" value="S-adenosyl-L-methionine-dependent methyltransferases"/>
    <property type="match status" value="1"/>
</dbReference>